<reference evidence="2 3" key="1">
    <citation type="submission" date="2016-11" db="EMBL/GenBank/DDBJ databases">
        <authorList>
            <person name="Jaros S."/>
            <person name="Januszkiewicz K."/>
            <person name="Wedrychowicz H."/>
        </authorList>
    </citation>
    <scope>NUCLEOTIDE SEQUENCE [LARGE SCALE GENOMIC DNA]</scope>
    <source>
        <strain evidence="2 3">DSM 17477</strain>
    </source>
</reference>
<dbReference type="RefSeq" id="WP_073050028.1">
    <property type="nucleotide sequence ID" value="NZ_FQZL01000021.1"/>
</dbReference>
<feature type="transmembrane region" description="Helical" evidence="1">
    <location>
        <begin position="6"/>
        <end position="21"/>
    </location>
</feature>
<sequence>MIMYQLVLVFGTVMLVLNIKNKIKNAKNKGKTLLKFTADNRIMNMMSVLVFGMLALMGTSMVRNIQAGNEISTLELTQYVATMVLFVAVMLNTLGSTLLTEGGILKSNTLIKWEDIKSVEWIGFKKKTCKLIINYNVGGTMRSQRITVKDDKIEKEKAVSLIKQYRKASKKKK</sequence>
<feature type="transmembrane region" description="Helical" evidence="1">
    <location>
        <begin position="42"/>
        <end position="59"/>
    </location>
</feature>
<name>A0A1M6JGR0_9FIRM</name>
<keyword evidence="1" id="KW-0812">Transmembrane</keyword>
<dbReference type="STRING" id="1121476.SAMN02745751_02625"/>
<accession>A0A1M6JGR0</accession>
<feature type="transmembrane region" description="Helical" evidence="1">
    <location>
        <begin position="79"/>
        <end position="99"/>
    </location>
</feature>
<evidence type="ECO:0000313" key="3">
    <source>
        <dbReference type="Proteomes" id="UP000184052"/>
    </source>
</evidence>
<organism evidence="2 3">
    <name type="scientific">Dethiosulfatibacter aminovorans DSM 17477</name>
    <dbReference type="NCBI Taxonomy" id="1121476"/>
    <lineage>
        <taxon>Bacteria</taxon>
        <taxon>Bacillati</taxon>
        <taxon>Bacillota</taxon>
        <taxon>Tissierellia</taxon>
        <taxon>Dethiosulfatibacter</taxon>
    </lineage>
</organism>
<dbReference type="AlphaFoldDB" id="A0A1M6JGR0"/>
<protein>
    <recommendedName>
        <fullName evidence="4">DUF5673 domain-containing protein</fullName>
    </recommendedName>
</protein>
<gene>
    <name evidence="2" type="ORF">SAMN02745751_02625</name>
</gene>
<dbReference type="Proteomes" id="UP000184052">
    <property type="component" value="Unassembled WGS sequence"/>
</dbReference>
<evidence type="ECO:0008006" key="4">
    <source>
        <dbReference type="Google" id="ProtNLM"/>
    </source>
</evidence>
<keyword evidence="3" id="KW-1185">Reference proteome</keyword>
<evidence type="ECO:0000313" key="2">
    <source>
        <dbReference type="EMBL" id="SHJ45899.1"/>
    </source>
</evidence>
<keyword evidence="1" id="KW-0472">Membrane</keyword>
<keyword evidence="1" id="KW-1133">Transmembrane helix</keyword>
<proteinExistence type="predicted"/>
<dbReference type="EMBL" id="FQZL01000021">
    <property type="protein sequence ID" value="SHJ45899.1"/>
    <property type="molecule type" value="Genomic_DNA"/>
</dbReference>
<evidence type="ECO:0000256" key="1">
    <source>
        <dbReference type="SAM" id="Phobius"/>
    </source>
</evidence>